<dbReference type="EMBL" id="JAKELL010000007">
    <property type="protein sequence ID" value="KAH8997604.1"/>
    <property type="molecule type" value="Genomic_DNA"/>
</dbReference>
<dbReference type="SMART" id="SM00248">
    <property type="entry name" value="ANK"/>
    <property type="match status" value="2"/>
</dbReference>
<comment type="caution">
    <text evidence="4">The sequence shown here is derived from an EMBL/GenBank/DDBJ whole genome shotgun (WGS) entry which is preliminary data.</text>
</comment>
<evidence type="ECO:0000313" key="5">
    <source>
        <dbReference type="Proteomes" id="UP001201163"/>
    </source>
</evidence>
<dbReference type="PROSITE" id="PS50297">
    <property type="entry name" value="ANK_REP_REGION"/>
    <property type="match status" value="1"/>
</dbReference>
<keyword evidence="1" id="KW-0677">Repeat</keyword>
<evidence type="ECO:0000256" key="3">
    <source>
        <dbReference type="PROSITE-ProRule" id="PRU00023"/>
    </source>
</evidence>
<dbReference type="InterPro" id="IPR036770">
    <property type="entry name" value="Ankyrin_rpt-contain_sf"/>
</dbReference>
<reference evidence="4" key="1">
    <citation type="submission" date="2022-01" db="EMBL/GenBank/DDBJ databases">
        <title>Comparative genomics reveals a dynamic genome evolution in the ectomycorrhizal milk-cap (Lactarius) mushrooms.</title>
        <authorList>
            <consortium name="DOE Joint Genome Institute"/>
            <person name="Lebreton A."/>
            <person name="Tang N."/>
            <person name="Kuo A."/>
            <person name="LaButti K."/>
            <person name="Drula E."/>
            <person name="Barry K."/>
            <person name="Clum A."/>
            <person name="Lipzen A."/>
            <person name="Mousain D."/>
            <person name="Ng V."/>
            <person name="Wang R."/>
            <person name="Wang X."/>
            <person name="Dai Y."/>
            <person name="Henrissat B."/>
            <person name="Grigoriev I.V."/>
            <person name="Guerin-Laguette A."/>
            <person name="Yu F."/>
            <person name="Martin F.M."/>
        </authorList>
    </citation>
    <scope>NUCLEOTIDE SEQUENCE</scope>
    <source>
        <strain evidence="4">QP</strain>
    </source>
</reference>
<dbReference type="Proteomes" id="UP001201163">
    <property type="component" value="Unassembled WGS sequence"/>
</dbReference>
<evidence type="ECO:0000256" key="1">
    <source>
        <dbReference type="ARBA" id="ARBA00022737"/>
    </source>
</evidence>
<evidence type="ECO:0000256" key="2">
    <source>
        <dbReference type="ARBA" id="ARBA00023043"/>
    </source>
</evidence>
<accession>A0AAD4QGL9</accession>
<evidence type="ECO:0000313" key="4">
    <source>
        <dbReference type="EMBL" id="KAH8997604.1"/>
    </source>
</evidence>
<proteinExistence type="predicted"/>
<feature type="repeat" description="ANK" evidence="3">
    <location>
        <begin position="53"/>
        <end position="85"/>
    </location>
</feature>
<dbReference type="InterPro" id="IPR002110">
    <property type="entry name" value="Ankyrin_rpt"/>
</dbReference>
<dbReference type="PANTHER" id="PTHR24171">
    <property type="entry name" value="ANKYRIN REPEAT DOMAIN-CONTAINING PROTEIN 39-RELATED"/>
    <property type="match status" value="1"/>
</dbReference>
<dbReference type="AlphaFoldDB" id="A0AAD4QGL9"/>
<dbReference type="Pfam" id="PF12796">
    <property type="entry name" value="Ank_2"/>
    <property type="match status" value="1"/>
</dbReference>
<keyword evidence="5" id="KW-1185">Reference proteome</keyword>
<protein>
    <submittedName>
        <fullName evidence="4">Uncharacterized protein</fullName>
    </submittedName>
</protein>
<name>A0AAD4QGL9_9AGAM</name>
<gene>
    <name evidence="4" type="ORF">EDB92DRAFT_1449369</name>
</gene>
<dbReference type="PROSITE" id="PS50088">
    <property type="entry name" value="ANK_REPEAT"/>
    <property type="match status" value="1"/>
</dbReference>
<organism evidence="4 5">
    <name type="scientific">Lactarius akahatsu</name>
    <dbReference type="NCBI Taxonomy" id="416441"/>
    <lineage>
        <taxon>Eukaryota</taxon>
        <taxon>Fungi</taxon>
        <taxon>Dikarya</taxon>
        <taxon>Basidiomycota</taxon>
        <taxon>Agaricomycotina</taxon>
        <taxon>Agaricomycetes</taxon>
        <taxon>Russulales</taxon>
        <taxon>Russulaceae</taxon>
        <taxon>Lactarius</taxon>
    </lineage>
</organism>
<dbReference type="SUPFAM" id="SSF48403">
    <property type="entry name" value="Ankyrin repeat"/>
    <property type="match status" value="1"/>
</dbReference>
<sequence>MGISVSVMSPPTLDDGVDDLSGLHGHAMRDDVAAVSAFLSSNEGTDINVRDEYGYTALHLAADRGNVAVVEFLLKQGADKTLKVRAHDMLLSFIDCSQNNTGHGWIYGNGSGHDRPTTRRRRLTRAHVSTYRAFVRQVEVYESIKGGGDTCVESAPCARLR</sequence>
<dbReference type="Gene3D" id="1.25.40.20">
    <property type="entry name" value="Ankyrin repeat-containing domain"/>
    <property type="match status" value="1"/>
</dbReference>
<keyword evidence="2 3" id="KW-0040">ANK repeat</keyword>